<evidence type="ECO:0000256" key="1">
    <source>
        <dbReference type="SAM" id="Coils"/>
    </source>
</evidence>
<keyword evidence="4" id="KW-1185">Reference proteome</keyword>
<reference evidence="3 4" key="1">
    <citation type="journal article" date="2019" name="Int. J. Syst. Evol. Microbiol.">
        <title>The Global Catalogue of Microorganisms (GCM) 10K type strain sequencing project: providing services to taxonomists for standard genome sequencing and annotation.</title>
        <authorList>
            <consortium name="The Broad Institute Genomics Platform"/>
            <consortium name="The Broad Institute Genome Sequencing Center for Infectious Disease"/>
            <person name="Wu L."/>
            <person name="Ma J."/>
        </authorList>
    </citation>
    <scope>NUCLEOTIDE SEQUENCE [LARGE SCALE GENOMIC DNA]</scope>
    <source>
        <strain evidence="3 4">RDMS1</strain>
    </source>
</reference>
<name>A0ABD5YXH4_9EURY</name>
<evidence type="ECO:0000259" key="2">
    <source>
        <dbReference type="Pfam" id="PF25199"/>
    </source>
</evidence>
<accession>A0ABD5YXH4</accession>
<dbReference type="SUPFAM" id="SSF52540">
    <property type="entry name" value="P-loop containing nucleoside triphosphate hydrolases"/>
    <property type="match status" value="1"/>
</dbReference>
<dbReference type="AlphaFoldDB" id="A0ABD5YXH4"/>
<dbReference type="Proteomes" id="UP001596417">
    <property type="component" value="Unassembled WGS sequence"/>
</dbReference>
<feature type="domain" description="Novel STAND NTPase 5" evidence="2">
    <location>
        <begin position="173"/>
        <end position="303"/>
    </location>
</feature>
<evidence type="ECO:0000313" key="4">
    <source>
        <dbReference type="Proteomes" id="UP001596417"/>
    </source>
</evidence>
<dbReference type="SUPFAM" id="SSF48452">
    <property type="entry name" value="TPR-like"/>
    <property type="match status" value="1"/>
</dbReference>
<comment type="caution">
    <text evidence="3">The sequence shown here is derived from an EMBL/GenBank/DDBJ whole genome shotgun (WGS) entry which is preliminary data.</text>
</comment>
<dbReference type="RefSeq" id="WP_390206947.1">
    <property type="nucleotide sequence ID" value="NZ_JBHSZC010000005.1"/>
</dbReference>
<proteinExistence type="predicted"/>
<protein>
    <recommendedName>
        <fullName evidence="2">Novel STAND NTPase 5 domain-containing protein</fullName>
    </recommendedName>
</protein>
<dbReference type="InterPro" id="IPR027417">
    <property type="entry name" value="P-loop_NTPase"/>
</dbReference>
<gene>
    <name evidence="3" type="ORF">ACFQL7_27080</name>
</gene>
<feature type="coiled-coil region" evidence="1">
    <location>
        <begin position="790"/>
        <end position="818"/>
    </location>
</feature>
<dbReference type="Pfam" id="PF25199">
    <property type="entry name" value="nSTAND_NTPase5"/>
    <property type="match status" value="1"/>
</dbReference>
<organism evidence="3 4">
    <name type="scientific">Halocatena marina</name>
    <dbReference type="NCBI Taxonomy" id="2934937"/>
    <lineage>
        <taxon>Archaea</taxon>
        <taxon>Methanobacteriati</taxon>
        <taxon>Methanobacteriota</taxon>
        <taxon>Stenosarchaea group</taxon>
        <taxon>Halobacteria</taxon>
        <taxon>Halobacteriales</taxon>
        <taxon>Natronomonadaceae</taxon>
        <taxon>Halocatena</taxon>
    </lineage>
</organism>
<keyword evidence="1" id="KW-0175">Coiled coil</keyword>
<dbReference type="Gene3D" id="1.25.40.10">
    <property type="entry name" value="Tetratricopeptide repeat domain"/>
    <property type="match status" value="1"/>
</dbReference>
<dbReference type="EMBL" id="JBHTAX010000006">
    <property type="protein sequence ID" value="MFC7193077.1"/>
    <property type="molecule type" value="Genomic_DNA"/>
</dbReference>
<evidence type="ECO:0000313" key="3">
    <source>
        <dbReference type="EMBL" id="MFC7193077.1"/>
    </source>
</evidence>
<dbReference type="InterPro" id="IPR011990">
    <property type="entry name" value="TPR-like_helical_dom_sf"/>
</dbReference>
<sequence length="1051" mass="117464">MEQLTATVAGKFSAFLPNGDAFANAALRAGDGHYKDLIEILERYQSDSELRSELEASVSQLLGANDSATLNLDDLKNILGVNSTEQALALYLEFNEALTARKSIEAVDRVVDIQSDVEDIQNKLMGMRKTLESYFQRQLQTDLRDVGVIRLTPLQYRQFPPIPEECYERPFRFSEIASGYAIERSNTITETANSFSAALCERLKSGNDQLLIGGAGSGKSTICKQVAVQWHEQNHGPVLYREGRATEIRATGKLEARINTLRTEGHVLVVVEDIANEGQTGILETIERYADDEVVFLCDTRQERLDTTTDRMIAQRTTQSQRGLRTLNRFEQHFVPEVTLNSCQKLLKTYTSVTDEEVIHDPEELFDRAQDADQGKMLTILYYLHGKMENIDPLTEHAQSTMLQFERYGHSVTESIPDDVREIAADLAIAVNLLNLSSLPVLPELLWAIDYDAKRIDQALDMLNGTIIFHGENGYQTRHEQWSRLYLETALEKAPSTLTPRVCQFLESIFQLREPETRESIATRVRDPKILNRIDNVPDAAVGDIIDSLYLVGESYPSLFDLFDSPERSLVPIDDLPIAIEICIRLSRGFGALRAGQVELARYELEIIDPSNSQGQITEKSLTKCHILASSVAIQEGNYETAADSCIDAHIAAEEIEDVSLQIITLDQLGFVQQENGNPEDAVDAHEQAYTMAIKNNFYSAAFSAANNAALAQIDAEEIAAARDWLDRAASHIENLPQDSGAKAVLEGNHTSIHTAAESYGEAIKSGERAKRFYQEVGDRIGVARTKQNIATALVQRNEAAENLNEKELQRAKSLLDEAFNTFVESGYIRSLRRVLSTLVQMYRLNNECQDLSWYVKRAEAILGEERLSDLNLSQITDEPQEDHPSAAEPYLSGVATFRAAFESGEVQDGQTLSLRNAARKFEISINNAKTHVPDCEQYSYLYRGQLFLTAIDVLLGEIPHPTKDIHDSIDKSHLNDSEKLIHSLLLGDLTPTEYSDVITQSLQCGRGAVNREEFVLVATRYLCTAVLYAPSEVKPTITPEQSDHGHEFDT</sequence>
<dbReference type="InterPro" id="IPR057574">
    <property type="entry name" value="nSTAND_NTPase5_dom"/>
</dbReference>